<evidence type="ECO:0000256" key="1">
    <source>
        <dbReference type="ARBA" id="ARBA00022679"/>
    </source>
</evidence>
<dbReference type="Proteomes" id="UP001181622">
    <property type="component" value="Unassembled WGS sequence"/>
</dbReference>
<gene>
    <name evidence="5" type="ORF">IHQ68_10600</name>
</gene>
<dbReference type="EMBL" id="JADBEO010000019">
    <property type="protein sequence ID" value="MDR4307068.1"/>
    <property type="molecule type" value="Genomic_DNA"/>
</dbReference>
<organism evidence="5 6">
    <name type="scientific">Chelatococcus sambhunathii</name>
    <dbReference type="NCBI Taxonomy" id="363953"/>
    <lineage>
        <taxon>Bacteria</taxon>
        <taxon>Pseudomonadati</taxon>
        <taxon>Pseudomonadota</taxon>
        <taxon>Alphaproteobacteria</taxon>
        <taxon>Hyphomicrobiales</taxon>
        <taxon>Chelatococcaceae</taxon>
        <taxon>Chelatococcus</taxon>
    </lineage>
</organism>
<evidence type="ECO:0000256" key="3">
    <source>
        <dbReference type="SAM" id="MobiDB-lite"/>
    </source>
</evidence>
<dbReference type="PROSITE" id="PS51186">
    <property type="entry name" value="GNAT"/>
    <property type="match status" value="1"/>
</dbReference>
<keyword evidence="6" id="KW-1185">Reference proteome</keyword>
<feature type="region of interest" description="Disordered" evidence="3">
    <location>
        <begin position="158"/>
        <end position="182"/>
    </location>
</feature>
<comment type="caution">
    <text evidence="5">The sequence shown here is derived from an EMBL/GenBank/DDBJ whole genome shotgun (WGS) entry which is preliminary data.</text>
</comment>
<keyword evidence="2" id="KW-0012">Acyltransferase</keyword>
<feature type="domain" description="N-acetyltransferase" evidence="4">
    <location>
        <begin position="4"/>
        <end position="158"/>
    </location>
</feature>
<keyword evidence="1" id="KW-0808">Transferase</keyword>
<proteinExistence type="predicted"/>
<sequence length="182" mass="19101">MTDLIVREARDEDAGALAALVRAVSQDQPDGAVEAAERPSLDQPAASFAERDGRLWLLMSQDEAVGALGVYRGARPKEFDLALIGLDREQRGLGLAAALLAGAEAFAAASGGAALGVWVDTRLSDAIDFLQRQGFVREPGLKGRHEGSDAVEIRFSRPIGAGSADGDPVSRQPSEAHRDAAV</sequence>
<dbReference type="SUPFAM" id="SSF55729">
    <property type="entry name" value="Acyl-CoA N-acyltransferases (Nat)"/>
    <property type="match status" value="1"/>
</dbReference>
<name>A0ABU1DG06_9HYPH</name>
<dbReference type="Gene3D" id="3.40.630.30">
    <property type="match status" value="1"/>
</dbReference>
<evidence type="ECO:0000313" key="5">
    <source>
        <dbReference type="EMBL" id="MDR4307068.1"/>
    </source>
</evidence>
<accession>A0ABU1DG06</accession>
<dbReference type="InterPro" id="IPR000182">
    <property type="entry name" value="GNAT_dom"/>
</dbReference>
<dbReference type="Pfam" id="PF00583">
    <property type="entry name" value="Acetyltransf_1"/>
    <property type="match status" value="1"/>
</dbReference>
<dbReference type="InterPro" id="IPR050832">
    <property type="entry name" value="Bact_Acetyltransf"/>
</dbReference>
<reference evidence="5" key="1">
    <citation type="submission" date="2020-10" db="EMBL/GenBank/DDBJ databases">
        <authorList>
            <person name="Abbas A."/>
            <person name="Razzaq R."/>
            <person name="Waqas M."/>
            <person name="Abbas N."/>
            <person name="Nielsen T.K."/>
            <person name="Hansen L.H."/>
            <person name="Hussain S."/>
            <person name="Shahid M."/>
        </authorList>
    </citation>
    <scope>NUCLEOTIDE SEQUENCE</scope>
    <source>
        <strain evidence="5">S14</strain>
    </source>
</reference>
<protein>
    <submittedName>
        <fullName evidence="5">GNAT family N-acetyltransferase</fullName>
    </submittedName>
</protein>
<evidence type="ECO:0000313" key="6">
    <source>
        <dbReference type="Proteomes" id="UP001181622"/>
    </source>
</evidence>
<evidence type="ECO:0000256" key="2">
    <source>
        <dbReference type="ARBA" id="ARBA00023315"/>
    </source>
</evidence>
<dbReference type="PANTHER" id="PTHR43877">
    <property type="entry name" value="AMINOALKYLPHOSPHONATE N-ACETYLTRANSFERASE-RELATED-RELATED"/>
    <property type="match status" value="1"/>
</dbReference>
<evidence type="ECO:0000259" key="4">
    <source>
        <dbReference type="PROSITE" id="PS51186"/>
    </source>
</evidence>
<dbReference type="RefSeq" id="WP_309391538.1">
    <property type="nucleotide sequence ID" value="NZ_JADBEO010000019.1"/>
</dbReference>
<dbReference type="InterPro" id="IPR016181">
    <property type="entry name" value="Acyl_CoA_acyltransferase"/>
</dbReference>